<dbReference type="InterPro" id="IPR053177">
    <property type="entry name" value="ADP-glucose_phosphorylase"/>
</dbReference>
<protein>
    <submittedName>
        <fullName evidence="11">Unannotated protein</fullName>
    </submittedName>
</protein>
<proteinExistence type="inferred from homology"/>
<dbReference type="Gene3D" id="3.30.428.10">
    <property type="entry name" value="HIT-like"/>
    <property type="match status" value="2"/>
</dbReference>
<keyword evidence="7" id="KW-0119">Carbohydrate metabolism</keyword>
<keyword evidence="6" id="KW-0862">Zinc</keyword>
<dbReference type="NCBIfam" id="TIGR00209">
    <property type="entry name" value="galT_1"/>
    <property type="match status" value="1"/>
</dbReference>
<dbReference type="PANTHER" id="PTHR42763:SF2">
    <property type="entry name" value="ADP-GLUCOSE PHOSPHORYLASE"/>
    <property type="match status" value="1"/>
</dbReference>
<dbReference type="InterPro" id="IPR005850">
    <property type="entry name" value="GalP_Utransf_C"/>
</dbReference>
<keyword evidence="3" id="KW-0808">Transferase</keyword>
<dbReference type="GO" id="GO:0006012">
    <property type="term" value="P:galactose metabolic process"/>
    <property type="evidence" value="ECO:0007669"/>
    <property type="project" value="UniProtKB-UniPathway"/>
</dbReference>
<evidence type="ECO:0000256" key="1">
    <source>
        <dbReference type="ARBA" id="ARBA00001947"/>
    </source>
</evidence>
<dbReference type="AlphaFoldDB" id="A0A6J7QF56"/>
<gene>
    <name evidence="9" type="ORF">UFOPK3164_00350</name>
    <name evidence="10" type="ORF">UFOPK3427_00555</name>
    <name evidence="11" type="ORF">UFOPK4112_00502</name>
</gene>
<dbReference type="UniPathway" id="UPA00214"/>
<evidence type="ECO:0000256" key="7">
    <source>
        <dbReference type="ARBA" id="ARBA00023277"/>
    </source>
</evidence>
<name>A0A6J7QF56_9ZZZZ</name>
<dbReference type="InterPro" id="IPR011146">
    <property type="entry name" value="HIT-like"/>
</dbReference>
<dbReference type="InterPro" id="IPR005849">
    <property type="entry name" value="GalP_Utransf_N"/>
</dbReference>
<evidence type="ECO:0000256" key="3">
    <source>
        <dbReference type="ARBA" id="ARBA00022679"/>
    </source>
</evidence>
<dbReference type="PIRSF" id="PIRSF000808">
    <property type="entry name" value="GalT"/>
    <property type="match status" value="1"/>
</dbReference>
<evidence type="ECO:0000313" key="11">
    <source>
        <dbReference type="EMBL" id="CAB5014343.1"/>
    </source>
</evidence>
<feature type="domain" description="HIT" evidence="8">
    <location>
        <begin position="191"/>
        <end position="300"/>
    </location>
</feature>
<dbReference type="PROSITE" id="PS51084">
    <property type="entry name" value="HIT_2"/>
    <property type="match status" value="1"/>
</dbReference>
<dbReference type="EMBL" id="CAFBLT010000001">
    <property type="protein sequence ID" value="CAB4867037.1"/>
    <property type="molecule type" value="Genomic_DNA"/>
</dbReference>
<evidence type="ECO:0000256" key="2">
    <source>
        <dbReference type="ARBA" id="ARBA00010951"/>
    </source>
</evidence>
<keyword evidence="4" id="KW-0548">Nucleotidyltransferase</keyword>
<dbReference type="EMBL" id="CAFABE010000009">
    <property type="protein sequence ID" value="CAB4820004.1"/>
    <property type="molecule type" value="Genomic_DNA"/>
</dbReference>
<dbReference type="SUPFAM" id="SSF54197">
    <property type="entry name" value="HIT-like"/>
    <property type="match status" value="2"/>
</dbReference>
<dbReference type="PANTHER" id="PTHR42763">
    <property type="entry name" value="ADP-GLUCOSE PHOSPHORYLASE"/>
    <property type="match status" value="1"/>
</dbReference>
<organism evidence="11">
    <name type="scientific">freshwater metagenome</name>
    <dbReference type="NCBI Taxonomy" id="449393"/>
    <lineage>
        <taxon>unclassified sequences</taxon>
        <taxon>metagenomes</taxon>
        <taxon>ecological metagenomes</taxon>
    </lineage>
</organism>
<evidence type="ECO:0000259" key="8">
    <source>
        <dbReference type="PROSITE" id="PS51084"/>
    </source>
</evidence>
<evidence type="ECO:0000256" key="6">
    <source>
        <dbReference type="ARBA" id="ARBA00022833"/>
    </source>
</evidence>
<accession>A0A6J7QF56</accession>
<comment type="cofactor">
    <cofactor evidence="1">
        <name>Zn(2+)</name>
        <dbReference type="ChEBI" id="CHEBI:29105"/>
    </cofactor>
</comment>
<dbReference type="Pfam" id="PF01087">
    <property type="entry name" value="GalP_UDP_transf"/>
    <property type="match status" value="1"/>
</dbReference>
<dbReference type="GO" id="GO:0008108">
    <property type="term" value="F:UDP-glucose:hexose-1-phosphate uridylyltransferase activity"/>
    <property type="evidence" value="ECO:0007669"/>
    <property type="project" value="InterPro"/>
</dbReference>
<dbReference type="InterPro" id="IPR001937">
    <property type="entry name" value="GalP_UDPtransf1"/>
</dbReference>
<dbReference type="Pfam" id="PF02744">
    <property type="entry name" value="GalP_UDP_tr_C"/>
    <property type="match status" value="1"/>
</dbReference>
<dbReference type="InterPro" id="IPR036265">
    <property type="entry name" value="HIT-like_sf"/>
</dbReference>
<keyword evidence="5" id="KW-0479">Metal-binding</keyword>
<dbReference type="EMBL" id="CAFBPM010000003">
    <property type="protein sequence ID" value="CAB5014343.1"/>
    <property type="molecule type" value="Genomic_DNA"/>
</dbReference>
<evidence type="ECO:0000313" key="9">
    <source>
        <dbReference type="EMBL" id="CAB4820004.1"/>
    </source>
</evidence>
<sequence length="326" mass="36110">MTEMRLDPLSGRWVVISQARSERPDAFVLHAKRLEHEPLEPCPFCPGHEEETPPALVTYDEDGAWKVRIVPNKYPAFEGDQPFVVENRGPVFTEGTAGGIHEVLILSPEHGAAWPDLDDHQAGLVMKAMRDRMEMHSHESYLRYSQAIVNAGREAGASVEHPHGQLMSMSFVPRELAEEQARFARFTARCLLCTTIEAEESVGHRIVFQDDHVVVISPYWASVPYEMLVLPRHHTPHLHTAADVDVESVGRAIGIALRALVSTIGDAAYNLVFHSAPFKMGEPFHWHVHIVPKATTRAGFEMGTGVAINIVPPEAAAIELAAHVLS</sequence>
<reference evidence="11" key="1">
    <citation type="submission" date="2020-05" db="EMBL/GenBank/DDBJ databases">
        <authorList>
            <person name="Chiriac C."/>
            <person name="Salcher M."/>
            <person name="Ghai R."/>
            <person name="Kavagutti S V."/>
        </authorList>
    </citation>
    <scope>NUCLEOTIDE SEQUENCE</scope>
</reference>
<evidence type="ECO:0000313" key="10">
    <source>
        <dbReference type="EMBL" id="CAB4867037.1"/>
    </source>
</evidence>
<evidence type="ECO:0000256" key="4">
    <source>
        <dbReference type="ARBA" id="ARBA00022695"/>
    </source>
</evidence>
<dbReference type="GO" id="GO:0008270">
    <property type="term" value="F:zinc ion binding"/>
    <property type="evidence" value="ECO:0007669"/>
    <property type="project" value="InterPro"/>
</dbReference>
<comment type="similarity">
    <text evidence="2">Belongs to the galactose-1-phosphate uridylyltransferase type 1 family.</text>
</comment>
<evidence type="ECO:0000256" key="5">
    <source>
        <dbReference type="ARBA" id="ARBA00022723"/>
    </source>
</evidence>